<keyword evidence="1" id="KW-0812">Transmembrane</keyword>
<accession>A0A974PRB3</accession>
<keyword evidence="1" id="KW-1133">Transmembrane helix</keyword>
<evidence type="ECO:0000313" key="3">
    <source>
        <dbReference type="Proteomes" id="UP000596427"/>
    </source>
</evidence>
<evidence type="ECO:0000313" key="2">
    <source>
        <dbReference type="EMBL" id="QRG07923.1"/>
    </source>
</evidence>
<evidence type="ECO:0000256" key="1">
    <source>
        <dbReference type="SAM" id="Phobius"/>
    </source>
</evidence>
<reference evidence="2 3" key="1">
    <citation type="submission" date="2020-10" db="EMBL/GenBank/DDBJ databases">
        <title>Degradation of 1,4-Dioxane by Xanthobacter sp. YN2, via a Novel Group-2 Soluble Di-Iron Monooxygenase.</title>
        <authorList>
            <person name="Ma F."/>
            <person name="Wang Y."/>
            <person name="Yang J."/>
            <person name="Guo H."/>
            <person name="Su D."/>
            <person name="Yu L."/>
        </authorList>
    </citation>
    <scope>NUCLEOTIDE SEQUENCE [LARGE SCALE GENOMIC DNA]</scope>
    <source>
        <strain evidence="2 3">YN2</strain>
    </source>
</reference>
<gene>
    <name evidence="2" type="ORF">EZH22_06040</name>
</gene>
<dbReference type="Proteomes" id="UP000596427">
    <property type="component" value="Chromosome"/>
</dbReference>
<dbReference type="RefSeq" id="WP_203194837.1">
    <property type="nucleotide sequence ID" value="NZ_CP063362.1"/>
</dbReference>
<dbReference type="AlphaFoldDB" id="A0A974PRB3"/>
<protein>
    <submittedName>
        <fullName evidence="2">Uncharacterized protein</fullName>
    </submittedName>
</protein>
<dbReference type="KEGG" id="xdi:EZH22_06040"/>
<feature type="transmembrane region" description="Helical" evidence="1">
    <location>
        <begin position="187"/>
        <end position="205"/>
    </location>
</feature>
<dbReference type="EMBL" id="CP063362">
    <property type="protein sequence ID" value="QRG07923.1"/>
    <property type="molecule type" value="Genomic_DNA"/>
</dbReference>
<proteinExistence type="predicted"/>
<organism evidence="2 3">
    <name type="scientific">Xanthobacter dioxanivorans</name>
    <dbReference type="NCBI Taxonomy" id="2528964"/>
    <lineage>
        <taxon>Bacteria</taxon>
        <taxon>Pseudomonadati</taxon>
        <taxon>Pseudomonadota</taxon>
        <taxon>Alphaproteobacteria</taxon>
        <taxon>Hyphomicrobiales</taxon>
        <taxon>Xanthobacteraceae</taxon>
        <taxon>Xanthobacter</taxon>
    </lineage>
</organism>
<name>A0A974PRB3_9HYPH</name>
<sequence length="223" mass="24526">MWFMVLFSLILLAVWWRDALRIGRGGHVWCAVLLALGSLGFFGPFLLAATGDLLNHVELPAFFDTTAITGPDATTVTASMPFARIQRYDRDGRFLNGWFANNGGGQFALGLTREGAIALASRRTKEVEFFNPDGSVAAPPRPFTWGGEPMQSLLWPGKLSLKGVVFAQPVQVAGPPPHVLTVLLFPFWHPLLAWLLGGMGMFCMWRSRRRTAAPYSQPPAAVR</sequence>
<keyword evidence="3" id="KW-1185">Reference proteome</keyword>
<keyword evidence="1" id="KW-0472">Membrane</keyword>